<protein>
    <submittedName>
        <fullName evidence="1">Uncharacterized protein</fullName>
    </submittedName>
</protein>
<gene>
    <name evidence="1" type="ORF">SBF1_7470002</name>
</gene>
<organism evidence="1 2">
    <name type="scientific">Candidatus Desulfosporosinus infrequens</name>
    <dbReference type="NCBI Taxonomy" id="2043169"/>
    <lineage>
        <taxon>Bacteria</taxon>
        <taxon>Bacillati</taxon>
        <taxon>Bacillota</taxon>
        <taxon>Clostridia</taxon>
        <taxon>Eubacteriales</taxon>
        <taxon>Desulfitobacteriaceae</taxon>
        <taxon>Desulfosporosinus</taxon>
    </lineage>
</organism>
<proteinExistence type="predicted"/>
<sequence length="160" mass="19083">MFSLIRSTYNDDYGTFCDSIVCVSRSKETLEMKMKICIFKDKYEKEIKEKLEAHGSKYRAACPYPTYISSPKKKKFPAGIAQKDITPKMLAERQAWKDETERINTINKELMDEWYKLYNESCNNFLLYECGIILKEDRDRYMGYFYTPETEYRIGEIEEI</sequence>
<dbReference type="EMBL" id="OMOF01000720">
    <property type="protein sequence ID" value="SPF54357.1"/>
    <property type="molecule type" value="Genomic_DNA"/>
</dbReference>
<accession>A0A2U3LQZ5</accession>
<evidence type="ECO:0000313" key="1">
    <source>
        <dbReference type="EMBL" id="SPF54357.1"/>
    </source>
</evidence>
<name>A0A2U3LQZ5_9FIRM</name>
<evidence type="ECO:0000313" key="2">
    <source>
        <dbReference type="Proteomes" id="UP000238916"/>
    </source>
</evidence>
<reference evidence="2" key="1">
    <citation type="submission" date="2018-02" db="EMBL/GenBank/DDBJ databases">
        <authorList>
            <person name="Hausmann B."/>
        </authorList>
    </citation>
    <scope>NUCLEOTIDE SEQUENCE [LARGE SCALE GENOMIC DNA]</scope>
    <source>
        <strain evidence="2">Peat soil MAG SbF1</strain>
    </source>
</reference>
<dbReference type="Proteomes" id="UP000238916">
    <property type="component" value="Unassembled WGS sequence"/>
</dbReference>
<dbReference type="AlphaFoldDB" id="A0A2U3LQZ5"/>